<dbReference type="Gene3D" id="3.40.710.10">
    <property type="entry name" value="DD-peptidase/beta-lactamase superfamily"/>
    <property type="match status" value="1"/>
</dbReference>
<dbReference type="AlphaFoldDB" id="A0A291HR71"/>
<evidence type="ECO:0000256" key="1">
    <source>
        <dbReference type="ARBA" id="ARBA00004752"/>
    </source>
</evidence>
<evidence type="ECO:0000256" key="6">
    <source>
        <dbReference type="ARBA" id="ARBA00023268"/>
    </source>
</evidence>
<reference evidence="13" key="1">
    <citation type="submission" date="2015-09" db="EMBL/GenBank/DDBJ databases">
        <authorList>
            <person name="Shao Z."/>
            <person name="Wang L."/>
        </authorList>
    </citation>
    <scope>NUCLEOTIDE SEQUENCE [LARGE SCALE GENOMIC DNA]</scope>
    <source>
        <strain evidence="13">F13-1</strain>
    </source>
</reference>
<protein>
    <recommendedName>
        <fullName evidence="7">peptidoglycan glycosyltransferase</fullName>
        <ecNumber evidence="7">2.4.99.28</ecNumber>
    </recommendedName>
</protein>
<dbReference type="GO" id="GO:0008955">
    <property type="term" value="F:peptidoglycan glycosyltransferase activity"/>
    <property type="evidence" value="ECO:0007669"/>
    <property type="project" value="UniProtKB-EC"/>
</dbReference>
<evidence type="ECO:0000256" key="4">
    <source>
        <dbReference type="ARBA" id="ARBA00022676"/>
    </source>
</evidence>
<dbReference type="GO" id="GO:0030288">
    <property type="term" value="C:outer membrane-bounded periplasmic space"/>
    <property type="evidence" value="ECO:0007669"/>
    <property type="project" value="TreeGrafter"/>
</dbReference>
<feature type="transmembrane region" description="Helical" evidence="10">
    <location>
        <begin position="34"/>
        <end position="53"/>
    </location>
</feature>
<dbReference type="Pfam" id="PF00912">
    <property type="entry name" value="Transgly"/>
    <property type="match status" value="1"/>
</dbReference>
<dbReference type="InterPro" id="IPR036950">
    <property type="entry name" value="PBP_transglycosylase"/>
</dbReference>
<keyword evidence="10" id="KW-1133">Transmembrane helix</keyword>
<evidence type="ECO:0000256" key="2">
    <source>
        <dbReference type="ARBA" id="ARBA00022645"/>
    </source>
</evidence>
<dbReference type="InterPro" id="IPR050396">
    <property type="entry name" value="Glycosyltr_51/Transpeptidase"/>
</dbReference>
<dbReference type="EC" id="2.4.99.28" evidence="7"/>
<dbReference type="InterPro" id="IPR012338">
    <property type="entry name" value="Beta-lactam/transpept-like"/>
</dbReference>
<keyword evidence="10" id="KW-0812">Transmembrane</keyword>
<keyword evidence="6" id="KW-0511">Multifunctional enzyme</keyword>
<feature type="domain" description="Glycosyl transferase family 51" evidence="11">
    <location>
        <begin position="156"/>
        <end position="312"/>
    </location>
</feature>
<dbReference type="Proteomes" id="UP000217763">
    <property type="component" value="Chromosome"/>
</dbReference>
<evidence type="ECO:0000256" key="5">
    <source>
        <dbReference type="ARBA" id="ARBA00022679"/>
    </source>
</evidence>
<comment type="catalytic activity">
    <reaction evidence="8">
        <text>[GlcNAc-(1-&gt;4)-Mur2Ac(oyl-L-Ala-gamma-D-Glu-L-Lys-D-Ala-D-Ala)](n)-di-trans,octa-cis-undecaprenyl diphosphate + beta-D-GlcNAc-(1-&gt;4)-Mur2Ac(oyl-L-Ala-gamma-D-Glu-L-Lys-D-Ala-D-Ala)-di-trans,octa-cis-undecaprenyl diphosphate = [GlcNAc-(1-&gt;4)-Mur2Ac(oyl-L-Ala-gamma-D-Glu-L-Lys-D-Ala-D-Ala)](n+1)-di-trans,octa-cis-undecaprenyl diphosphate + di-trans,octa-cis-undecaprenyl diphosphate + H(+)</text>
        <dbReference type="Rhea" id="RHEA:23708"/>
        <dbReference type="Rhea" id="RHEA-COMP:9602"/>
        <dbReference type="Rhea" id="RHEA-COMP:9603"/>
        <dbReference type="ChEBI" id="CHEBI:15378"/>
        <dbReference type="ChEBI" id="CHEBI:58405"/>
        <dbReference type="ChEBI" id="CHEBI:60033"/>
        <dbReference type="ChEBI" id="CHEBI:78435"/>
        <dbReference type="EC" id="2.4.99.28"/>
    </reaction>
</comment>
<evidence type="ECO:0000256" key="9">
    <source>
        <dbReference type="SAM" id="MobiDB-lite"/>
    </source>
</evidence>
<keyword evidence="3" id="KW-0645">Protease</keyword>
<dbReference type="GO" id="GO:0004180">
    <property type="term" value="F:carboxypeptidase activity"/>
    <property type="evidence" value="ECO:0007669"/>
    <property type="project" value="UniProtKB-KW"/>
</dbReference>
<dbReference type="KEGG" id="zdf:AN401_12385"/>
<gene>
    <name evidence="12" type="ORF">AN401_12385</name>
</gene>
<dbReference type="GO" id="GO:0009252">
    <property type="term" value="P:peptidoglycan biosynthetic process"/>
    <property type="evidence" value="ECO:0007669"/>
    <property type="project" value="TreeGrafter"/>
</dbReference>
<evidence type="ECO:0000256" key="10">
    <source>
        <dbReference type="SAM" id="Phobius"/>
    </source>
</evidence>
<name>A0A291HR71_9GAMM</name>
<keyword evidence="10" id="KW-0472">Membrane</keyword>
<proteinExistence type="predicted"/>
<evidence type="ECO:0000256" key="7">
    <source>
        <dbReference type="ARBA" id="ARBA00044770"/>
    </source>
</evidence>
<comment type="pathway">
    <text evidence="1">Cell wall biogenesis; peptidoglycan biosynthesis.</text>
</comment>
<keyword evidence="13" id="KW-1185">Reference proteome</keyword>
<feature type="region of interest" description="Disordered" evidence="9">
    <location>
        <begin position="1"/>
        <end position="21"/>
    </location>
</feature>
<dbReference type="Gene3D" id="1.10.3810.10">
    <property type="entry name" value="Biosynthetic peptidoglycan transglycosylase-like"/>
    <property type="match status" value="1"/>
</dbReference>
<dbReference type="PANTHER" id="PTHR32282:SF24">
    <property type="entry name" value="GLYCOSYL TRANSFERASE FAMILY 51 DOMAIN-CONTAINING PROTEIN"/>
    <property type="match status" value="1"/>
</dbReference>
<dbReference type="InterPro" id="IPR001264">
    <property type="entry name" value="Glyco_trans_51"/>
</dbReference>
<dbReference type="SUPFAM" id="SSF56601">
    <property type="entry name" value="beta-lactamase/transpeptidase-like"/>
    <property type="match status" value="2"/>
</dbReference>
<keyword evidence="2" id="KW-0121">Carboxypeptidase</keyword>
<dbReference type="EMBL" id="CP012621">
    <property type="protein sequence ID" value="ATG74551.1"/>
    <property type="molecule type" value="Genomic_DNA"/>
</dbReference>
<dbReference type="InterPro" id="IPR023346">
    <property type="entry name" value="Lysozyme-like_dom_sf"/>
</dbReference>
<organism evidence="12 13">
    <name type="scientific">Zobellella denitrificans</name>
    <dbReference type="NCBI Taxonomy" id="347534"/>
    <lineage>
        <taxon>Bacteria</taxon>
        <taxon>Pseudomonadati</taxon>
        <taxon>Pseudomonadota</taxon>
        <taxon>Gammaproteobacteria</taxon>
        <taxon>Aeromonadales</taxon>
        <taxon>Aeromonadaceae</taxon>
        <taxon>Zobellella</taxon>
    </lineage>
</organism>
<keyword evidence="5" id="KW-0808">Transferase</keyword>
<dbReference type="SUPFAM" id="SSF53955">
    <property type="entry name" value="Lysozyme-like"/>
    <property type="match status" value="1"/>
</dbReference>
<evidence type="ECO:0000259" key="11">
    <source>
        <dbReference type="Pfam" id="PF00912"/>
    </source>
</evidence>
<evidence type="ECO:0000256" key="8">
    <source>
        <dbReference type="ARBA" id="ARBA00049902"/>
    </source>
</evidence>
<dbReference type="RefSeq" id="WP_096779554.1">
    <property type="nucleotide sequence ID" value="NZ_CP012621.1"/>
</dbReference>
<keyword evidence="4" id="KW-0328">Glycosyltransferase</keyword>
<evidence type="ECO:0000313" key="12">
    <source>
        <dbReference type="EMBL" id="ATG74551.1"/>
    </source>
</evidence>
<evidence type="ECO:0000256" key="3">
    <source>
        <dbReference type="ARBA" id="ARBA00022670"/>
    </source>
</evidence>
<dbReference type="PANTHER" id="PTHR32282">
    <property type="entry name" value="BINDING PROTEIN TRANSPEPTIDASE, PUTATIVE-RELATED"/>
    <property type="match status" value="1"/>
</dbReference>
<evidence type="ECO:0000313" key="13">
    <source>
        <dbReference type="Proteomes" id="UP000217763"/>
    </source>
</evidence>
<dbReference type="GO" id="GO:0006508">
    <property type="term" value="P:proteolysis"/>
    <property type="evidence" value="ECO:0007669"/>
    <property type="project" value="UniProtKB-KW"/>
</dbReference>
<accession>A0A291HR71</accession>
<keyword evidence="3" id="KW-0378">Hydrolase</keyword>
<sequence>MGAIQHAEHPPVPLPEQEPAAVPVTKPGPRRWRWVLWFFVLLLLAASGVLVAYEMRTSWLQAREISRYAQTLTYSLEPGATQAVRYPSHGPFDQRMGYTRLPELLARLQQNRFVIEQQAQFSPALLEYTQRGFFTPYQEKTQAGLFINDCRAESIHDYRYPQRHYERFEQIPPLVVSSLLFIENRELLNNEQPLANPAVDWPRFAKAAMSQLGRALEIQDDSAGGSTLATQIEKYRHSPGGLTHSAGEKLRQMISASVRAYQQGPETLEARKAVALDYINSVPLAAAPGHGEVHGLGDGLWIWFGTELARVNQLLDPTQNKDSPLAEQGQALRQVMALMIAQRRPSYYLFRGRDDLNTLTDSYLRIQAQAGLINPALRDAALAQKLNFRNFREDPATVFIDNNKTLQVTRGRLASLLGLSLYELDRLDLSASTTLNAELQQKVSDYLHRLADPEFAREIGLFGERLLSPEKTADVRYSFTLFERGADSFDVRVQTDNTNQPFDINEGSKLELGSTAKLRVLTTYLEIIAELHQRYGSKSVESLRQLSPDRQDLLSRWAIDYLIRTPDRSLPPMLNAALERRYSASTGERFFTGGGMHTFGNFRREDNGRNPTLIEALRESINLPFVRLMRDIVRYSIYQSENRAQLLEDDKDPRRQEYLSRFADREGQVFLLRFWRKYQGKTTEERLDTFFDGLRPTAVRLAAVHRYLMPEASPEEFAAFLQTRLPQERLTEKRLDELYTRYGPGAYSLPDQGYIARVHPLELWLLSYLQESPEATFANAAEASKDERQEVYGWLFKTRHRSARDSRLRIMLEVEAFSDIHLRWQRLGFPFDHLVPSLATAIGSSGDKPAALAELIGIILNDGVRLPTVRIDQLHFAAHTPYEARLGRLHGQGQRVMDKEVAAALRNALSQVVDGGTARRLQGSFRLEDGTPLVLGGKTGTGDNRIETVGRGGQVLSSLARNRTATFVFFLGDNHFGTLTAYVPGRESDKFRFTSALPVQVLKGMEPILRPYLQPGARSQCQQQLAASPEPKEAGMIKSEG</sequence>